<sequence>MHVTNLNDDKLFFIAYFSGVPVEVLQLNLRNPSGYVAANNTDIPKVEYFATHCGIRNCGIILIEYVVNESLKLGKGGRLKCTILEAVRDIYLNMGFTELSPQYMQLDPNESPV</sequence>
<dbReference type="Proteomes" id="UP000198919">
    <property type="component" value="Unassembled WGS sequence"/>
</dbReference>
<accession>A0A1I3J4L0</accession>
<dbReference type="OrthoDB" id="6442235at2"/>
<gene>
    <name evidence="2" type="ORF">SAMN05421680_10277</name>
    <name evidence="1" type="ORF">Xmau_00482</name>
</gene>
<dbReference type="AlphaFoldDB" id="A0A1I3J4L0"/>
<evidence type="ECO:0000313" key="4">
    <source>
        <dbReference type="Proteomes" id="UP000224607"/>
    </source>
</evidence>
<reference evidence="3" key="2">
    <citation type="submission" date="2016-10" db="EMBL/GenBank/DDBJ databases">
        <authorList>
            <person name="Varghese N."/>
            <person name="Submissions S."/>
        </authorList>
    </citation>
    <scope>NUCLEOTIDE SEQUENCE [LARGE SCALE GENOMIC DNA]</scope>
    <source>
        <strain evidence="3">DSM 17908</strain>
    </source>
</reference>
<name>A0A1I3J4L0_9GAMM</name>
<organism evidence="2 3">
    <name type="scientific">Xenorhabdus mauleonii</name>
    <dbReference type="NCBI Taxonomy" id="351675"/>
    <lineage>
        <taxon>Bacteria</taxon>
        <taxon>Pseudomonadati</taxon>
        <taxon>Pseudomonadota</taxon>
        <taxon>Gammaproteobacteria</taxon>
        <taxon>Enterobacterales</taxon>
        <taxon>Morganellaceae</taxon>
        <taxon>Xenorhabdus</taxon>
    </lineage>
</organism>
<reference evidence="2" key="1">
    <citation type="submission" date="2016-10" db="EMBL/GenBank/DDBJ databases">
        <authorList>
            <person name="de Groot N.N."/>
        </authorList>
    </citation>
    <scope>NUCLEOTIDE SEQUENCE [LARGE SCALE GENOMIC DNA]</scope>
    <source>
        <strain evidence="2">DSM 17908</strain>
    </source>
</reference>
<evidence type="ECO:0000313" key="2">
    <source>
        <dbReference type="EMBL" id="SFI54918.1"/>
    </source>
</evidence>
<reference evidence="1 4" key="3">
    <citation type="journal article" date="2017" name="Nat. Microbiol.">
        <title>Natural product diversity associated with the nematode symbionts Photorhabdus and Xenorhabdus.</title>
        <authorList>
            <person name="Tobias N.J."/>
            <person name="Wolff H."/>
            <person name="Djahanschiri B."/>
            <person name="Grundmann F."/>
            <person name="Kronenwerth M."/>
            <person name="Shi Y.M."/>
            <person name="Simonyi S."/>
            <person name="Grun P."/>
            <person name="Shapiro-Ilan D."/>
            <person name="Pidot S.J."/>
            <person name="Stinear T.P."/>
            <person name="Ebersberger I."/>
            <person name="Bode H.B."/>
        </authorList>
    </citation>
    <scope>NUCLEOTIDE SEQUENCE [LARGE SCALE GENOMIC DNA]</scope>
    <source>
        <strain evidence="1 4">DSM 17908</strain>
    </source>
</reference>
<dbReference type="Proteomes" id="UP000224607">
    <property type="component" value="Unassembled WGS sequence"/>
</dbReference>
<evidence type="ECO:0000313" key="1">
    <source>
        <dbReference type="EMBL" id="PHM46086.1"/>
    </source>
</evidence>
<dbReference type="EMBL" id="NITY01000001">
    <property type="protein sequence ID" value="PHM46086.1"/>
    <property type="molecule type" value="Genomic_DNA"/>
</dbReference>
<dbReference type="EMBL" id="FORG01000002">
    <property type="protein sequence ID" value="SFI54918.1"/>
    <property type="molecule type" value="Genomic_DNA"/>
</dbReference>
<protein>
    <submittedName>
        <fullName evidence="1">N-acetyltransferase</fullName>
    </submittedName>
</protein>
<evidence type="ECO:0000313" key="3">
    <source>
        <dbReference type="Proteomes" id="UP000198919"/>
    </source>
</evidence>
<dbReference type="RefSeq" id="WP_092507465.1">
    <property type="nucleotide sequence ID" value="NZ_CAWNQB010000001.1"/>
</dbReference>
<proteinExistence type="predicted"/>
<keyword evidence="4" id="KW-1185">Reference proteome</keyword>